<protein>
    <recommendedName>
        <fullName evidence="1">N-acetyltransferase domain-containing protein</fullName>
    </recommendedName>
</protein>
<evidence type="ECO:0000313" key="2">
    <source>
        <dbReference type="EMBL" id="GIF96856.1"/>
    </source>
</evidence>
<keyword evidence="3" id="KW-1185">Reference proteome</keyword>
<dbReference type="AlphaFoldDB" id="A0A8J3KBE3"/>
<comment type="caution">
    <text evidence="2">The sequence shown here is derived from an EMBL/GenBank/DDBJ whole genome shotgun (WGS) entry which is preliminary data.</text>
</comment>
<dbReference type="Gene3D" id="3.40.630.30">
    <property type="match status" value="1"/>
</dbReference>
<sequence>MRMISHEVTDVLRSWAKGLAAVRRNSVPIETTWGLRIDEVRPKTRARCLVFRDDLDAVRSAAKDATAPHGVIIVVAAEDAVTALLGPAWQSTPPEPIMTTTLRQIPPSVPAGYDLSTTIDAGVINVRVHSEGEVAAAGYTAVVDGVAVVDRVATDPAHQRRGLGTAVMNALTVAAMDQGAVTAVLHGTEEGRALYEGLGWQLRSKITSFTHAA</sequence>
<evidence type="ECO:0000313" key="3">
    <source>
        <dbReference type="Proteomes" id="UP000659904"/>
    </source>
</evidence>
<proteinExistence type="predicted"/>
<evidence type="ECO:0000259" key="1">
    <source>
        <dbReference type="PROSITE" id="PS51186"/>
    </source>
</evidence>
<feature type="domain" description="N-acetyltransferase" evidence="1">
    <location>
        <begin position="71"/>
        <end position="213"/>
    </location>
</feature>
<dbReference type="GO" id="GO:0016747">
    <property type="term" value="F:acyltransferase activity, transferring groups other than amino-acyl groups"/>
    <property type="evidence" value="ECO:0007669"/>
    <property type="project" value="InterPro"/>
</dbReference>
<dbReference type="SUPFAM" id="SSF55729">
    <property type="entry name" value="Acyl-CoA N-acyltransferases (Nat)"/>
    <property type="match status" value="1"/>
</dbReference>
<accession>A0A8J3KBE3</accession>
<organism evidence="2 3">
    <name type="scientific">Catellatospora citrea</name>
    <dbReference type="NCBI Taxonomy" id="53366"/>
    <lineage>
        <taxon>Bacteria</taxon>
        <taxon>Bacillati</taxon>
        <taxon>Actinomycetota</taxon>
        <taxon>Actinomycetes</taxon>
        <taxon>Micromonosporales</taxon>
        <taxon>Micromonosporaceae</taxon>
        <taxon>Catellatospora</taxon>
    </lineage>
</organism>
<dbReference type="InterPro" id="IPR000182">
    <property type="entry name" value="GNAT_dom"/>
</dbReference>
<name>A0A8J3KBE3_9ACTN</name>
<dbReference type="PROSITE" id="PS51186">
    <property type="entry name" value="GNAT"/>
    <property type="match status" value="1"/>
</dbReference>
<dbReference type="InterPro" id="IPR016181">
    <property type="entry name" value="Acyl_CoA_acyltransferase"/>
</dbReference>
<gene>
    <name evidence="2" type="ORF">Cci01nite_19500</name>
</gene>
<dbReference type="EMBL" id="BONH01000007">
    <property type="protein sequence ID" value="GIF96856.1"/>
    <property type="molecule type" value="Genomic_DNA"/>
</dbReference>
<dbReference type="CDD" id="cd04301">
    <property type="entry name" value="NAT_SF"/>
    <property type="match status" value="1"/>
</dbReference>
<dbReference type="Pfam" id="PF00583">
    <property type="entry name" value="Acetyltransf_1"/>
    <property type="match status" value="1"/>
</dbReference>
<reference evidence="2 3" key="1">
    <citation type="submission" date="2021-01" db="EMBL/GenBank/DDBJ databases">
        <title>Whole genome shotgun sequence of Catellatospora citrea NBRC 14495.</title>
        <authorList>
            <person name="Komaki H."/>
            <person name="Tamura T."/>
        </authorList>
    </citation>
    <scope>NUCLEOTIDE SEQUENCE [LARGE SCALE GENOMIC DNA]</scope>
    <source>
        <strain evidence="2 3">NBRC 14495</strain>
    </source>
</reference>
<dbReference type="Proteomes" id="UP000659904">
    <property type="component" value="Unassembled WGS sequence"/>
</dbReference>